<accession>M5WW64</accession>
<dbReference type="Gramene" id="ONI05563">
    <property type="protein sequence ID" value="ONI05563"/>
    <property type="gene ID" value="PRUPE_5G013000"/>
</dbReference>
<evidence type="ECO:0000313" key="2">
    <source>
        <dbReference type="Proteomes" id="UP000006882"/>
    </source>
</evidence>
<gene>
    <name evidence="1" type="ORF">PRUPE_5G013000</name>
</gene>
<evidence type="ECO:0000313" key="1">
    <source>
        <dbReference type="EMBL" id="ONI05563.1"/>
    </source>
</evidence>
<dbReference type="HOGENOM" id="CLU_2726988_0_0_1"/>
<dbReference type="EMBL" id="CM007655">
    <property type="protein sequence ID" value="ONI05563.1"/>
    <property type="molecule type" value="Genomic_DNA"/>
</dbReference>
<name>M5WW64_PRUPE</name>
<protein>
    <submittedName>
        <fullName evidence="1">Uncharacterized protein</fullName>
    </submittedName>
</protein>
<reference evidence="1 2" key="1">
    <citation type="journal article" date="2013" name="Nat. Genet.">
        <title>The high-quality draft genome of peach (Prunus persica) identifies unique patterns of genetic diversity, domestication and genome evolution.</title>
        <authorList>
            <consortium name="International Peach Genome Initiative"/>
            <person name="Verde I."/>
            <person name="Abbott A.G."/>
            <person name="Scalabrin S."/>
            <person name="Jung S."/>
            <person name="Shu S."/>
            <person name="Marroni F."/>
            <person name="Zhebentyayeva T."/>
            <person name="Dettori M.T."/>
            <person name="Grimwood J."/>
            <person name="Cattonaro F."/>
            <person name="Zuccolo A."/>
            <person name="Rossini L."/>
            <person name="Jenkins J."/>
            <person name="Vendramin E."/>
            <person name="Meisel L.A."/>
            <person name="Decroocq V."/>
            <person name="Sosinski B."/>
            <person name="Prochnik S."/>
            <person name="Mitros T."/>
            <person name="Policriti A."/>
            <person name="Cipriani G."/>
            <person name="Dondini L."/>
            <person name="Ficklin S."/>
            <person name="Goodstein D.M."/>
            <person name="Xuan P."/>
            <person name="Del Fabbro C."/>
            <person name="Aramini V."/>
            <person name="Copetti D."/>
            <person name="Gonzalez S."/>
            <person name="Horner D.S."/>
            <person name="Falchi R."/>
            <person name="Lucas S."/>
            <person name="Mica E."/>
            <person name="Maldonado J."/>
            <person name="Lazzari B."/>
            <person name="Bielenberg D."/>
            <person name="Pirona R."/>
            <person name="Miculan M."/>
            <person name="Barakat A."/>
            <person name="Testolin R."/>
            <person name="Stella A."/>
            <person name="Tartarini S."/>
            <person name="Tonutti P."/>
            <person name="Arus P."/>
            <person name="Orellana A."/>
            <person name="Wells C."/>
            <person name="Main D."/>
            <person name="Vizzotto G."/>
            <person name="Silva H."/>
            <person name="Salamini F."/>
            <person name="Schmutz J."/>
            <person name="Morgante M."/>
            <person name="Rokhsar D.S."/>
        </authorList>
    </citation>
    <scope>NUCLEOTIDE SEQUENCE [LARGE SCALE GENOMIC DNA]</scope>
    <source>
        <strain evidence="2">cv. Nemared</strain>
    </source>
</reference>
<dbReference type="AlphaFoldDB" id="M5WW64"/>
<sequence>MQYQSHFVSWSQCMTFSLFQAVHSYSAGASSSISLPLVVLVAFCFVLLVVQASSLVSLFFPVQLPFHYRFFQ</sequence>
<organism evidence="1 2">
    <name type="scientific">Prunus persica</name>
    <name type="common">Peach</name>
    <name type="synonym">Amygdalus persica</name>
    <dbReference type="NCBI Taxonomy" id="3760"/>
    <lineage>
        <taxon>Eukaryota</taxon>
        <taxon>Viridiplantae</taxon>
        <taxon>Streptophyta</taxon>
        <taxon>Embryophyta</taxon>
        <taxon>Tracheophyta</taxon>
        <taxon>Spermatophyta</taxon>
        <taxon>Magnoliopsida</taxon>
        <taxon>eudicotyledons</taxon>
        <taxon>Gunneridae</taxon>
        <taxon>Pentapetalae</taxon>
        <taxon>rosids</taxon>
        <taxon>fabids</taxon>
        <taxon>Rosales</taxon>
        <taxon>Rosaceae</taxon>
        <taxon>Amygdaloideae</taxon>
        <taxon>Amygdaleae</taxon>
        <taxon>Prunus</taxon>
    </lineage>
</organism>
<keyword evidence="2" id="KW-1185">Reference proteome</keyword>
<proteinExistence type="predicted"/>
<dbReference type="Proteomes" id="UP000006882">
    <property type="component" value="Chromosome G5"/>
</dbReference>